<proteinExistence type="predicted"/>
<dbReference type="OrthoDB" id="338816at2759"/>
<dbReference type="FunFam" id="2.30.130.30:FF:000006">
    <property type="entry name" value="Putative_zinc_finger_motif_-_C2HC5-type /ASCH_domain_containing_protein_-_putative"/>
    <property type="match status" value="1"/>
</dbReference>
<dbReference type="SUPFAM" id="SSF88697">
    <property type="entry name" value="PUA domain-like"/>
    <property type="match status" value="1"/>
</dbReference>
<evidence type="ECO:0000259" key="2">
    <source>
        <dbReference type="SMART" id="SM01022"/>
    </source>
</evidence>
<feature type="compositionally biased region" description="Basic and acidic residues" evidence="1">
    <location>
        <begin position="78"/>
        <end position="97"/>
    </location>
</feature>
<accession>A0A232FMA5</accession>
<feature type="compositionally biased region" description="Basic residues" evidence="1">
    <location>
        <begin position="1"/>
        <end position="17"/>
    </location>
</feature>
<organism evidence="3 4">
    <name type="scientific">Trichomalopsis sarcophagae</name>
    <dbReference type="NCBI Taxonomy" id="543379"/>
    <lineage>
        <taxon>Eukaryota</taxon>
        <taxon>Metazoa</taxon>
        <taxon>Ecdysozoa</taxon>
        <taxon>Arthropoda</taxon>
        <taxon>Hexapoda</taxon>
        <taxon>Insecta</taxon>
        <taxon>Pterygota</taxon>
        <taxon>Neoptera</taxon>
        <taxon>Endopterygota</taxon>
        <taxon>Hymenoptera</taxon>
        <taxon>Apocrita</taxon>
        <taxon>Proctotrupomorpha</taxon>
        <taxon>Chalcidoidea</taxon>
        <taxon>Pteromalidae</taxon>
        <taxon>Pteromalinae</taxon>
        <taxon>Trichomalopsis</taxon>
    </lineage>
</organism>
<evidence type="ECO:0000313" key="4">
    <source>
        <dbReference type="Proteomes" id="UP000215335"/>
    </source>
</evidence>
<dbReference type="CDD" id="cd06554">
    <property type="entry name" value="ASCH_ASC-1_like"/>
    <property type="match status" value="1"/>
</dbReference>
<dbReference type="EMBL" id="NNAY01000040">
    <property type="protein sequence ID" value="OXU31650.1"/>
    <property type="molecule type" value="Genomic_DNA"/>
</dbReference>
<dbReference type="Gene3D" id="2.30.130.30">
    <property type="entry name" value="Hypothetical protein"/>
    <property type="match status" value="1"/>
</dbReference>
<sequence length="402" mass="46417">MNKGKKNSNQRGKKGFKGKSNLSDEITRTLCDCEATKHSLVNNCINCGRIVCLNEGPGPCFFCGHMVTYENEPLRPLKLTKESNNKNKRCPDNKNIQEPDASATLRLRDKLLEFDKNCASRTSVIDDECDYYQANNLWLTKEQREQWKKLENATHEQKHKSRLLQKLSVDFTGRVHEEQEDPLELFNNMNSIQDNRHFDFKSPYPQDNHFETLKGPIYVGHSLPSSGIEREEDFNHINTRIQDKGYLEISDQGVCLSMHQPYASLLVRGIKKTEGRTWYTSHRGRLWIASAAKEPTPQEIASLEEMHRLSTDEEIQFPKSYPTGCLIGCVNVVDVLSQEEYDKLYPDNKVDSPYIFICDNYFELPMKYPIQGKHKIYKLDSVIHRAALNCLEKAMQMSRNAN</sequence>
<gene>
    <name evidence="3" type="ORF">TSAR_014844</name>
</gene>
<dbReference type="Pfam" id="PF23134">
    <property type="entry name" value="TRIP4_3rd"/>
    <property type="match status" value="1"/>
</dbReference>
<feature type="region of interest" description="Disordered" evidence="1">
    <location>
        <begin position="78"/>
        <end position="99"/>
    </location>
</feature>
<dbReference type="InterPro" id="IPR015947">
    <property type="entry name" value="PUA-like_sf"/>
</dbReference>
<feature type="domain" description="ASCH" evidence="2">
    <location>
        <begin position="256"/>
        <end position="366"/>
    </location>
</feature>
<dbReference type="Pfam" id="PF06221">
    <property type="entry name" value="zf-C2HC5"/>
    <property type="match status" value="1"/>
</dbReference>
<evidence type="ECO:0000313" key="3">
    <source>
        <dbReference type="EMBL" id="OXU31650.1"/>
    </source>
</evidence>
<dbReference type="GO" id="GO:0005634">
    <property type="term" value="C:nucleus"/>
    <property type="evidence" value="ECO:0007669"/>
    <property type="project" value="InterPro"/>
</dbReference>
<protein>
    <recommendedName>
        <fullName evidence="2">ASCH domain-containing protein</fullName>
    </recommendedName>
</protein>
<dbReference type="InterPro" id="IPR009349">
    <property type="entry name" value="TRIP4/RQT4_C2HC5_Znf"/>
</dbReference>
<reference evidence="3 4" key="1">
    <citation type="journal article" date="2017" name="Curr. Biol.">
        <title>The Evolution of Venom by Co-option of Single-Copy Genes.</title>
        <authorList>
            <person name="Martinson E.O."/>
            <person name="Mrinalini"/>
            <person name="Kelkar Y.D."/>
            <person name="Chang C.H."/>
            <person name="Werren J.H."/>
        </authorList>
    </citation>
    <scope>NUCLEOTIDE SEQUENCE [LARGE SCALE GENOMIC DNA]</scope>
    <source>
        <strain evidence="3 4">Alberta</strain>
        <tissue evidence="3">Whole body</tissue>
    </source>
</reference>
<dbReference type="GO" id="GO:0072344">
    <property type="term" value="P:rescue of stalled ribosome"/>
    <property type="evidence" value="ECO:0007669"/>
    <property type="project" value="InterPro"/>
</dbReference>
<dbReference type="GO" id="GO:0008270">
    <property type="term" value="F:zinc ion binding"/>
    <property type="evidence" value="ECO:0007669"/>
    <property type="project" value="InterPro"/>
</dbReference>
<dbReference type="PANTHER" id="PTHR12963:SF4">
    <property type="entry name" value="ACTIVATING SIGNAL COINTEGRATOR 1"/>
    <property type="match status" value="1"/>
</dbReference>
<dbReference type="GO" id="GO:0180022">
    <property type="term" value="C:RQC-trigger complex"/>
    <property type="evidence" value="ECO:0007669"/>
    <property type="project" value="InterPro"/>
</dbReference>
<dbReference type="InterPro" id="IPR039128">
    <property type="entry name" value="TRIP4-like"/>
</dbReference>
<dbReference type="SMART" id="SM01022">
    <property type="entry name" value="ASCH"/>
    <property type="match status" value="1"/>
</dbReference>
<dbReference type="InterPro" id="IPR056993">
    <property type="entry name" value="TRIP4_3rd_dom"/>
</dbReference>
<dbReference type="STRING" id="543379.A0A232FMA5"/>
<dbReference type="Proteomes" id="UP000215335">
    <property type="component" value="Unassembled WGS sequence"/>
</dbReference>
<keyword evidence="4" id="KW-1185">Reference proteome</keyword>
<evidence type="ECO:0000256" key="1">
    <source>
        <dbReference type="SAM" id="MobiDB-lite"/>
    </source>
</evidence>
<dbReference type="AlphaFoldDB" id="A0A232FMA5"/>
<dbReference type="InterPro" id="IPR007374">
    <property type="entry name" value="ASCH_domain"/>
</dbReference>
<feature type="region of interest" description="Disordered" evidence="1">
    <location>
        <begin position="1"/>
        <end position="20"/>
    </location>
</feature>
<dbReference type="PANTHER" id="PTHR12963">
    <property type="entry name" value="THYROID RECEPTOR INTERACTING PROTEIN RELATED"/>
    <property type="match status" value="1"/>
</dbReference>
<comment type="caution">
    <text evidence="3">The sequence shown here is derived from an EMBL/GenBank/DDBJ whole genome shotgun (WGS) entry which is preliminary data.</text>
</comment>
<dbReference type="Pfam" id="PF04266">
    <property type="entry name" value="ASCH"/>
    <property type="match status" value="1"/>
</dbReference>
<name>A0A232FMA5_9HYME</name>